<organism evidence="1 2">
    <name type="scientific">Botryotinia fuckeliana (strain T4)</name>
    <name type="common">Noble rot fungus</name>
    <name type="synonym">Botrytis cinerea</name>
    <dbReference type="NCBI Taxonomy" id="999810"/>
    <lineage>
        <taxon>Eukaryota</taxon>
        <taxon>Fungi</taxon>
        <taxon>Dikarya</taxon>
        <taxon>Ascomycota</taxon>
        <taxon>Pezizomycotina</taxon>
        <taxon>Leotiomycetes</taxon>
        <taxon>Helotiales</taxon>
        <taxon>Sclerotiniaceae</taxon>
        <taxon>Botrytis</taxon>
    </lineage>
</organism>
<protein>
    <submittedName>
        <fullName evidence="1">Uncharacterized protein</fullName>
    </submittedName>
</protein>
<gene>
    <name evidence="1" type="ORF">BofuT4_uP023880.1</name>
</gene>
<dbReference type="Proteomes" id="UP000008177">
    <property type="component" value="Unplaced contigs"/>
</dbReference>
<dbReference type="HOGENOM" id="CLU_3106095_0_0_1"/>
<accession>G2YFN1</accession>
<dbReference type="AlphaFoldDB" id="G2YFN1"/>
<name>G2YFN1_BOTF4</name>
<evidence type="ECO:0000313" key="1">
    <source>
        <dbReference type="EMBL" id="CCD50579.1"/>
    </source>
</evidence>
<evidence type="ECO:0000313" key="2">
    <source>
        <dbReference type="Proteomes" id="UP000008177"/>
    </source>
</evidence>
<dbReference type="InParanoid" id="G2YFN1"/>
<proteinExistence type="predicted"/>
<reference evidence="2" key="1">
    <citation type="journal article" date="2011" name="PLoS Genet.">
        <title>Genomic analysis of the necrotrophic fungal pathogens Sclerotinia sclerotiorum and Botrytis cinerea.</title>
        <authorList>
            <person name="Amselem J."/>
            <person name="Cuomo C.A."/>
            <person name="van Kan J.A."/>
            <person name="Viaud M."/>
            <person name="Benito E.P."/>
            <person name="Couloux A."/>
            <person name="Coutinho P.M."/>
            <person name="de Vries R.P."/>
            <person name="Dyer P.S."/>
            <person name="Fillinger S."/>
            <person name="Fournier E."/>
            <person name="Gout L."/>
            <person name="Hahn M."/>
            <person name="Kohn L."/>
            <person name="Lapalu N."/>
            <person name="Plummer K.M."/>
            <person name="Pradier J.M."/>
            <person name="Quevillon E."/>
            <person name="Sharon A."/>
            <person name="Simon A."/>
            <person name="ten Have A."/>
            <person name="Tudzynski B."/>
            <person name="Tudzynski P."/>
            <person name="Wincker P."/>
            <person name="Andrew M."/>
            <person name="Anthouard V."/>
            <person name="Beever R.E."/>
            <person name="Beffa R."/>
            <person name="Benoit I."/>
            <person name="Bouzid O."/>
            <person name="Brault B."/>
            <person name="Chen Z."/>
            <person name="Choquer M."/>
            <person name="Collemare J."/>
            <person name="Cotton P."/>
            <person name="Danchin E.G."/>
            <person name="Da Silva C."/>
            <person name="Gautier A."/>
            <person name="Giraud C."/>
            <person name="Giraud T."/>
            <person name="Gonzalez C."/>
            <person name="Grossetete S."/>
            <person name="Guldener U."/>
            <person name="Henrissat B."/>
            <person name="Howlett B.J."/>
            <person name="Kodira C."/>
            <person name="Kretschmer M."/>
            <person name="Lappartient A."/>
            <person name="Leroch M."/>
            <person name="Levis C."/>
            <person name="Mauceli E."/>
            <person name="Neuveglise C."/>
            <person name="Oeser B."/>
            <person name="Pearson M."/>
            <person name="Poulain J."/>
            <person name="Poussereau N."/>
            <person name="Quesneville H."/>
            <person name="Rascle C."/>
            <person name="Schumacher J."/>
            <person name="Segurens B."/>
            <person name="Sexton A."/>
            <person name="Silva E."/>
            <person name="Sirven C."/>
            <person name="Soanes D.M."/>
            <person name="Talbot N.J."/>
            <person name="Templeton M."/>
            <person name="Yandava C."/>
            <person name="Yarden O."/>
            <person name="Zeng Q."/>
            <person name="Rollins J.A."/>
            <person name="Lebrun M.H."/>
            <person name="Dickman M."/>
        </authorList>
    </citation>
    <scope>NUCLEOTIDE SEQUENCE [LARGE SCALE GENOMIC DNA]</scope>
    <source>
        <strain evidence="2">T4</strain>
    </source>
</reference>
<sequence>MLYKWAKVSLAHGPCASLPPISQLPTLSVYTRATRFSIAAVHEMYGTVEIH</sequence>
<dbReference type="EMBL" id="FQ790327">
    <property type="protein sequence ID" value="CCD50579.1"/>
    <property type="molecule type" value="Genomic_DNA"/>
</dbReference>